<keyword evidence="1 2" id="KW-0732">Signal</keyword>
<comment type="caution">
    <text evidence="4">The sequence shown here is derived from an EMBL/GenBank/DDBJ whole genome shotgun (WGS) entry which is preliminary data.</text>
</comment>
<dbReference type="Gene3D" id="3.40.190.10">
    <property type="entry name" value="Periplasmic binding protein-like II"/>
    <property type="match status" value="2"/>
</dbReference>
<organism evidence="4 5">
    <name type="scientific">Methylotenera mobilis</name>
    <dbReference type="NCBI Taxonomy" id="359408"/>
    <lineage>
        <taxon>Bacteria</taxon>
        <taxon>Pseudomonadati</taxon>
        <taxon>Pseudomonadota</taxon>
        <taxon>Betaproteobacteria</taxon>
        <taxon>Nitrosomonadales</taxon>
        <taxon>Methylophilaceae</taxon>
        <taxon>Methylotenera</taxon>
    </lineage>
</organism>
<dbReference type="PANTHER" id="PTHR35936:SF17">
    <property type="entry name" value="ARGININE-BINDING EXTRACELLULAR PROTEIN ARTP"/>
    <property type="match status" value="1"/>
</dbReference>
<protein>
    <submittedName>
        <fullName evidence="4">Methanol oxidation system protein MoxJ</fullName>
    </submittedName>
</protein>
<dbReference type="Pfam" id="PF00497">
    <property type="entry name" value="SBP_bac_3"/>
    <property type="match status" value="1"/>
</dbReference>
<evidence type="ECO:0000256" key="2">
    <source>
        <dbReference type="SAM" id="SignalP"/>
    </source>
</evidence>
<gene>
    <name evidence="4" type="primary">moxJ</name>
    <name evidence="4" type="ORF">DCW48_06355</name>
</gene>
<evidence type="ECO:0000259" key="3">
    <source>
        <dbReference type="SMART" id="SM00062"/>
    </source>
</evidence>
<dbReference type="Proteomes" id="UP000264313">
    <property type="component" value="Unassembled WGS sequence"/>
</dbReference>
<dbReference type="AlphaFoldDB" id="A0A351RAY4"/>
<dbReference type="PANTHER" id="PTHR35936">
    <property type="entry name" value="MEMBRANE-BOUND LYTIC MUREIN TRANSGLYCOSYLASE F"/>
    <property type="match status" value="1"/>
</dbReference>
<dbReference type="GO" id="GO:0046170">
    <property type="term" value="P:methanol catabolic process"/>
    <property type="evidence" value="ECO:0007669"/>
    <property type="project" value="InterPro"/>
</dbReference>
<feature type="chain" id="PRO_5017056500" evidence="2">
    <location>
        <begin position="29"/>
        <end position="277"/>
    </location>
</feature>
<dbReference type="SMART" id="SM00062">
    <property type="entry name" value="PBPb"/>
    <property type="match status" value="1"/>
</dbReference>
<accession>A0A351RAY4</accession>
<evidence type="ECO:0000313" key="5">
    <source>
        <dbReference type="Proteomes" id="UP000264313"/>
    </source>
</evidence>
<dbReference type="STRING" id="1132855.GCA_000384255_02051"/>
<name>A0A351RAY4_9PROT</name>
<reference evidence="4 5" key="1">
    <citation type="journal article" date="2018" name="Nat. Biotechnol.">
        <title>A standardized bacterial taxonomy based on genome phylogeny substantially revises the tree of life.</title>
        <authorList>
            <person name="Parks D.H."/>
            <person name="Chuvochina M."/>
            <person name="Waite D.W."/>
            <person name="Rinke C."/>
            <person name="Skarshewski A."/>
            <person name="Chaumeil P.A."/>
            <person name="Hugenholtz P."/>
        </authorList>
    </citation>
    <scope>NUCLEOTIDE SEQUENCE [LARGE SCALE GENOMIC DNA]</scope>
    <source>
        <strain evidence="4">UBA9958</strain>
    </source>
</reference>
<feature type="domain" description="Solute-binding protein family 3/N-terminal" evidence="3">
    <location>
        <begin position="30"/>
        <end position="273"/>
    </location>
</feature>
<evidence type="ECO:0000256" key="1">
    <source>
        <dbReference type="ARBA" id="ARBA00022729"/>
    </source>
</evidence>
<dbReference type="NCBIfam" id="TIGR03870">
    <property type="entry name" value="ABC_MoxJ"/>
    <property type="match status" value="1"/>
</dbReference>
<dbReference type="GO" id="GO:0042597">
    <property type="term" value="C:periplasmic space"/>
    <property type="evidence" value="ECO:0007669"/>
    <property type="project" value="InterPro"/>
</dbReference>
<feature type="signal peptide" evidence="2">
    <location>
        <begin position="1"/>
        <end position="28"/>
    </location>
</feature>
<dbReference type="InterPro" id="IPR022455">
    <property type="entry name" value="Methanol_oxidation_MoxJ"/>
</dbReference>
<dbReference type="InterPro" id="IPR001638">
    <property type="entry name" value="Solute-binding_3/MltF_N"/>
</dbReference>
<dbReference type="EMBL" id="DNAA01000156">
    <property type="protein sequence ID" value="HBA09205.1"/>
    <property type="molecule type" value="Genomic_DNA"/>
</dbReference>
<proteinExistence type="predicted"/>
<dbReference type="SUPFAM" id="SSF53850">
    <property type="entry name" value="Periplasmic binding protein-like II"/>
    <property type="match status" value="1"/>
</dbReference>
<sequence>MKNKKFLRSGFKSLVLGVLSLWAVQVYADDLNVCAGKNEMPFSNDKKEGFENDIAEIIAKSLNKKLNYVYWDDPRYAVGFFLDKKKCDVVLGVDSTDPRVLKTKPYYKTGYVFITREDREIDISSWNDDLLKERNFRIGVMPDSPGKVMLLQINRFDDMFDYFAEKQKYQSTRNKYVRVDPQEVVNDVSNKYIHAAMLWAPEAARYVKQSKEPLKVQLVKDDAKKSNGESVQMHYEIVMGVRKDDVQLQQALNKAIDEKRSEIESVLKREGIPLLPI</sequence>
<evidence type="ECO:0000313" key="4">
    <source>
        <dbReference type="EMBL" id="HBA09205.1"/>
    </source>
</evidence>